<evidence type="ECO:0000256" key="1">
    <source>
        <dbReference type="SAM" id="MobiDB-lite"/>
    </source>
</evidence>
<gene>
    <name evidence="3" type="ORF">CC78DRAFT_565284</name>
</gene>
<dbReference type="PANTHER" id="PTHR12242:SF1">
    <property type="entry name" value="MYND-TYPE DOMAIN-CONTAINING PROTEIN"/>
    <property type="match status" value="1"/>
</dbReference>
<organism evidence="3 4">
    <name type="scientific">Lojkania enalia</name>
    <dbReference type="NCBI Taxonomy" id="147567"/>
    <lineage>
        <taxon>Eukaryota</taxon>
        <taxon>Fungi</taxon>
        <taxon>Dikarya</taxon>
        <taxon>Ascomycota</taxon>
        <taxon>Pezizomycotina</taxon>
        <taxon>Dothideomycetes</taxon>
        <taxon>Pleosporomycetidae</taxon>
        <taxon>Pleosporales</taxon>
        <taxon>Pleosporales incertae sedis</taxon>
        <taxon>Lojkania</taxon>
    </lineage>
</organism>
<dbReference type="OrthoDB" id="419711at2759"/>
<keyword evidence="4" id="KW-1185">Reference proteome</keyword>
<evidence type="ECO:0000313" key="4">
    <source>
        <dbReference type="Proteomes" id="UP000800093"/>
    </source>
</evidence>
<feature type="transmembrane region" description="Helical" evidence="2">
    <location>
        <begin position="114"/>
        <end position="136"/>
    </location>
</feature>
<proteinExistence type="predicted"/>
<dbReference type="GO" id="GO:0016020">
    <property type="term" value="C:membrane"/>
    <property type="evidence" value="ECO:0007669"/>
    <property type="project" value="TreeGrafter"/>
</dbReference>
<feature type="transmembrane region" description="Helical" evidence="2">
    <location>
        <begin position="213"/>
        <end position="236"/>
    </location>
</feature>
<reference evidence="4" key="1">
    <citation type="journal article" date="2020" name="Stud. Mycol.">
        <title>101 Dothideomycetes genomes: A test case for predicting lifestyles and emergence of pathogens.</title>
        <authorList>
            <person name="Haridas S."/>
            <person name="Albert R."/>
            <person name="Binder M."/>
            <person name="Bloem J."/>
            <person name="LaButti K."/>
            <person name="Salamov A."/>
            <person name="Andreopoulos B."/>
            <person name="Baker S."/>
            <person name="Barry K."/>
            <person name="Bills G."/>
            <person name="Bluhm B."/>
            <person name="Cannon C."/>
            <person name="Castanera R."/>
            <person name="Culley D."/>
            <person name="Daum C."/>
            <person name="Ezra D."/>
            <person name="Gonzalez J."/>
            <person name="Henrissat B."/>
            <person name="Kuo A."/>
            <person name="Liang C."/>
            <person name="Lipzen A."/>
            <person name="Lutzoni F."/>
            <person name="Magnuson J."/>
            <person name="Mondo S."/>
            <person name="Nolan M."/>
            <person name="Ohm R."/>
            <person name="Pangilinan J."/>
            <person name="Park H.-J."/>
            <person name="Ramirez L."/>
            <person name="Alfaro M."/>
            <person name="Sun H."/>
            <person name="Tritt A."/>
            <person name="Yoshinaga Y."/>
            <person name="Zwiers L.-H."/>
            <person name="Turgeon B."/>
            <person name="Goodwin S."/>
            <person name="Spatafora J."/>
            <person name="Crous P."/>
            <person name="Grigoriev I."/>
        </authorList>
    </citation>
    <scope>NUCLEOTIDE SEQUENCE [LARGE SCALE GENOMIC DNA]</scope>
    <source>
        <strain evidence="4">CBS 304.66</strain>
    </source>
</reference>
<dbReference type="Proteomes" id="UP000800093">
    <property type="component" value="Unassembled WGS sequence"/>
</dbReference>
<evidence type="ECO:0000256" key="2">
    <source>
        <dbReference type="SAM" id="Phobius"/>
    </source>
</evidence>
<name>A0A9P4N8E0_9PLEO</name>
<dbReference type="EMBL" id="ML986585">
    <property type="protein sequence ID" value="KAF2268844.1"/>
    <property type="molecule type" value="Genomic_DNA"/>
</dbReference>
<keyword evidence="2" id="KW-1133">Transmembrane helix</keyword>
<feature type="transmembrane region" description="Helical" evidence="2">
    <location>
        <begin position="172"/>
        <end position="193"/>
    </location>
</feature>
<feature type="transmembrane region" description="Helical" evidence="2">
    <location>
        <begin position="142"/>
        <end position="160"/>
    </location>
</feature>
<dbReference type="PANTHER" id="PTHR12242">
    <property type="entry name" value="OS02G0130600 PROTEIN-RELATED"/>
    <property type="match status" value="1"/>
</dbReference>
<evidence type="ECO:0000313" key="3">
    <source>
        <dbReference type="EMBL" id="KAF2268844.1"/>
    </source>
</evidence>
<accession>A0A9P4N8E0</accession>
<feature type="region of interest" description="Disordered" evidence="1">
    <location>
        <begin position="260"/>
        <end position="279"/>
    </location>
</feature>
<comment type="caution">
    <text evidence="3">The sequence shown here is derived from an EMBL/GenBank/DDBJ whole genome shotgun (WGS) entry which is preliminary data.</text>
</comment>
<feature type="transmembrane region" description="Helical" evidence="2">
    <location>
        <begin position="30"/>
        <end position="53"/>
    </location>
</feature>
<keyword evidence="2" id="KW-0472">Membrane</keyword>
<keyword evidence="2" id="KW-0812">Transmembrane</keyword>
<dbReference type="AlphaFoldDB" id="A0A9P4N8E0"/>
<feature type="transmembrane region" description="Helical" evidence="2">
    <location>
        <begin position="73"/>
        <end position="94"/>
    </location>
</feature>
<protein>
    <submittedName>
        <fullName evidence="3">Uncharacterized protein</fullName>
    </submittedName>
</protein>
<sequence length="279" mass="31906">MSRWRGSLLSSKVDFDPSFRYETSWLVSPALLFSLRALFSLYAFVTLFTVFGWNGAHGLSEESEHSFSYFTDLTYWGLAFYYAFSALHSCSYWLTGTPLLARWPRTLQIAHSMFYSTITVYPWIVTIVYWALLFSGSFPSSFSTWTNTSQHGLNAFYALFEIVIPRTDPLSWINLVPIIIILALYLGLAYLTLETEGFYVYDFLDSRTNSQGIVAGYIIGILAAAIIVFLIVRYVIKFRVWITEQKLGKTGKFTNCLHTPPADKEAQNELQPMPKEGRI</sequence>